<evidence type="ECO:0000313" key="1">
    <source>
        <dbReference type="EMBL" id="AHC02861.1"/>
    </source>
</evidence>
<gene>
    <name evidence="1" type="primary">U68</name>
</gene>
<dbReference type="RefSeq" id="YP_009051983.1">
    <property type="nucleotide sequence ID" value="NC_024696.1"/>
</dbReference>
<accession>A0A075CXW8</accession>
<dbReference type="EMBL" id="KF921519">
    <property type="protein sequence ID" value="AHC02861.1"/>
    <property type="molecule type" value="Genomic_DNA"/>
</dbReference>
<reference evidence="1 2" key="1">
    <citation type="submission" date="2013-11" db="EMBL/GenBank/DDBJ databases">
        <title>Genome sequence of elephant endotheliotropic herpesvirus 5.</title>
        <authorList>
            <person name="Wilkie G.S."/>
            <person name="Davison A.J."/>
            <person name="Denk D."/>
            <person name="Kerr K."/>
            <person name="Redrobe S."/>
            <person name="Steinbach F."/>
            <person name="Dastjerdi A."/>
        </authorList>
    </citation>
    <scope>NUCLEOTIDE SEQUENCE [LARGE SCALE GENOMIC DNA]</scope>
    <source>
        <strain evidence="1 2">Vijay</strain>
    </source>
</reference>
<dbReference type="Proteomes" id="UP000152474">
    <property type="component" value="Segment"/>
</dbReference>
<protein>
    <submittedName>
        <fullName evidence="1">Tegument protein UL14</fullName>
    </submittedName>
</protein>
<sequence length="122" mass="13959">MTGHADHMAYLKQHVLMTVDHDHHKSLRARLGSQHVLTKIQGIKTKESAGTFQFVEDKIRLQAVTRSILLKKTRTQKNKSTLRDINTEKVNSILVNHEAVHDDVDEIYYAALEDECGILNQE</sequence>
<dbReference type="OrthoDB" id="21696at10239"/>
<dbReference type="GeneID" id="20098498"/>
<dbReference type="KEGG" id="vg:20098498"/>
<keyword evidence="2" id="KW-1185">Reference proteome</keyword>
<proteinExistence type="predicted"/>
<evidence type="ECO:0000313" key="2">
    <source>
        <dbReference type="Proteomes" id="UP000152474"/>
    </source>
</evidence>
<organism evidence="1 2">
    <name type="scientific">Elephant endotheliotropic herpesvirus 5</name>
    <dbReference type="NCBI Taxonomy" id="768738"/>
    <lineage>
        <taxon>Viruses</taxon>
        <taxon>Duplodnaviria</taxon>
        <taxon>Heunggongvirae</taxon>
        <taxon>Peploviricota</taxon>
        <taxon>Herviviricetes</taxon>
        <taxon>Herpesvirales</taxon>
        <taxon>Orthoherpesviridae</taxon>
        <taxon>Betaherpesvirinae</taxon>
        <taxon>Proboscivirus</taxon>
    </lineage>
</organism>
<name>A0A075CXW8_9BETA</name>